<dbReference type="Pfam" id="PF00722">
    <property type="entry name" value="Glyco_hydro_16"/>
    <property type="match status" value="1"/>
</dbReference>
<organism evidence="4 5">
    <name type="scientific">Couchioplanes caeruleus subsp. caeruleus</name>
    <dbReference type="NCBI Taxonomy" id="56427"/>
    <lineage>
        <taxon>Bacteria</taxon>
        <taxon>Bacillati</taxon>
        <taxon>Actinomycetota</taxon>
        <taxon>Actinomycetes</taxon>
        <taxon>Micromonosporales</taxon>
        <taxon>Micromonosporaceae</taxon>
        <taxon>Couchioplanes</taxon>
    </lineage>
</organism>
<dbReference type="Pfam" id="PF00652">
    <property type="entry name" value="Ricin_B_lectin"/>
    <property type="match status" value="1"/>
</dbReference>
<dbReference type="RefSeq" id="WP_071808668.1">
    <property type="nucleotide sequence ID" value="NZ_MEIA01000458.1"/>
</dbReference>
<dbReference type="Proteomes" id="UP000182486">
    <property type="component" value="Unassembled WGS sequence"/>
</dbReference>
<sequence length="404" mass="43120">MRTLLAAAVVAVTIAGGLAATSRTDAADAAIGGITFSDEFNGAAGTPVDPAKWKFDIGGSGWGNNEQQYYTNSTSNVRQDGQGHLAITARRENPAGYLCHYGGCQYTSGRILTADKFSQAYGRFEASVKVPKGQGIWPAFWMLGGGNWPATGEIDIMENVGKEPHTVYGTVHGPGYSGAEGIGAGRTLGTPLSDAFHNYRIDWSPNLIVWYLDGAEYFRVTPANLGGDPWVFDHDFFMILNLAVGGHWPGYPDATTQFPQTMLVDYVRVSAWTDDGGGATALRSAFNGRCIDIPSANPADGARLQLWDCNNTNAQKWTPQGDGTLRAMGKCMDPAGGALTNGTPIQLMSCNGNPGQRFTLSAAGDLVNVSADRCVDVKDWNATNGAQLQLWDCAGTTNQKWTRA</sequence>
<dbReference type="InterPro" id="IPR050546">
    <property type="entry name" value="Glycosyl_Hydrlase_16"/>
</dbReference>
<accession>A0A1K0FD80</accession>
<evidence type="ECO:0000313" key="5">
    <source>
        <dbReference type="Proteomes" id="UP000182486"/>
    </source>
</evidence>
<comment type="similarity">
    <text evidence="1">Belongs to the glycosyl hydrolase 16 family.</text>
</comment>
<evidence type="ECO:0000256" key="1">
    <source>
        <dbReference type="ARBA" id="ARBA00006865"/>
    </source>
</evidence>
<dbReference type="Gene3D" id="2.80.10.50">
    <property type="match status" value="2"/>
</dbReference>
<proteinExistence type="inferred from homology"/>
<feature type="domain" description="GH16" evidence="3">
    <location>
        <begin position="24"/>
        <end position="275"/>
    </location>
</feature>
<dbReference type="InterPro" id="IPR013320">
    <property type="entry name" value="ConA-like_dom_sf"/>
</dbReference>
<name>A0A1K0FD80_9ACTN</name>
<dbReference type="GO" id="GO:0004553">
    <property type="term" value="F:hydrolase activity, hydrolyzing O-glycosyl compounds"/>
    <property type="evidence" value="ECO:0007669"/>
    <property type="project" value="InterPro"/>
</dbReference>
<protein>
    <submittedName>
        <fullName evidence="4">1,3-beta-glucanase</fullName>
    </submittedName>
</protein>
<dbReference type="EMBL" id="MEIA01000458">
    <property type="protein sequence ID" value="OJF10799.1"/>
    <property type="molecule type" value="Genomic_DNA"/>
</dbReference>
<reference evidence="4 5" key="1">
    <citation type="submission" date="2016-09" db="EMBL/GenBank/DDBJ databases">
        <title>Couchioplanes caeruleus draft genome sequence.</title>
        <authorList>
            <person name="Sheehan J."/>
            <person name="Caffrey P."/>
        </authorList>
    </citation>
    <scope>NUCLEOTIDE SEQUENCE [LARGE SCALE GENOMIC DNA]</scope>
    <source>
        <strain evidence="4 5">DSM 43634</strain>
    </source>
</reference>
<dbReference type="SUPFAM" id="SSF49899">
    <property type="entry name" value="Concanavalin A-like lectins/glucanases"/>
    <property type="match status" value="1"/>
</dbReference>
<evidence type="ECO:0000256" key="2">
    <source>
        <dbReference type="SAM" id="SignalP"/>
    </source>
</evidence>
<dbReference type="Gene3D" id="2.60.120.200">
    <property type="match status" value="1"/>
</dbReference>
<feature type="signal peptide" evidence="2">
    <location>
        <begin position="1"/>
        <end position="19"/>
    </location>
</feature>
<dbReference type="AlphaFoldDB" id="A0A1K0FD80"/>
<keyword evidence="2" id="KW-0732">Signal</keyword>
<dbReference type="SUPFAM" id="SSF50370">
    <property type="entry name" value="Ricin B-like lectins"/>
    <property type="match status" value="1"/>
</dbReference>
<comment type="caution">
    <text evidence="4">The sequence shown here is derived from an EMBL/GenBank/DDBJ whole genome shotgun (WGS) entry which is preliminary data.</text>
</comment>
<keyword evidence="5" id="KW-1185">Reference proteome</keyword>
<dbReference type="SMART" id="SM00458">
    <property type="entry name" value="RICIN"/>
    <property type="match status" value="1"/>
</dbReference>
<dbReference type="InterPro" id="IPR035992">
    <property type="entry name" value="Ricin_B-like_lectins"/>
</dbReference>
<dbReference type="CDD" id="cd08023">
    <property type="entry name" value="GH16_laminarinase_like"/>
    <property type="match status" value="1"/>
</dbReference>
<dbReference type="PROSITE" id="PS50231">
    <property type="entry name" value="RICIN_B_LECTIN"/>
    <property type="match status" value="1"/>
</dbReference>
<gene>
    <name evidence="4" type="ORF">BG844_29895</name>
</gene>
<dbReference type="InterPro" id="IPR000772">
    <property type="entry name" value="Ricin_B_lectin"/>
</dbReference>
<dbReference type="GO" id="GO:0005975">
    <property type="term" value="P:carbohydrate metabolic process"/>
    <property type="evidence" value="ECO:0007669"/>
    <property type="project" value="InterPro"/>
</dbReference>
<evidence type="ECO:0000313" key="4">
    <source>
        <dbReference type="EMBL" id="OJF10799.1"/>
    </source>
</evidence>
<dbReference type="PROSITE" id="PS51762">
    <property type="entry name" value="GH16_2"/>
    <property type="match status" value="1"/>
</dbReference>
<dbReference type="PANTHER" id="PTHR10963:SF55">
    <property type="entry name" value="GLYCOSIDE HYDROLASE FAMILY 16 PROTEIN"/>
    <property type="match status" value="1"/>
</dbReference>
<dbReference type="InterPro" id="IPR000757">
    <property type="entry name" value="Beta-glucanase-like"/>
</dbReference>
<evidence type="ECO:0000259" key="3">
    <source>
        <dbReference type="PROSITE" id="PS51762"/>
    </source>
</evidence>
<dbReference type="PANTHER" id="PTHR10963">
    <property type="entry name" value="GLYCOSYL HYDROLASE-RELATED"/>
    <property type="match status" value="1"/>
</dbReference>
<feature type="chain" id="PRO_5038545543" evidence="2">
    <location>
        <begin position="20"/>
        <end position="404"/>
    </location>
</feature>